<protein>
    <recommendedName>
        <fullName evidence="1">SAF domain-containing protein</fullName>
    </recommendedName>
</protein>
<evidence type="ECO:0000259" key="1">
    <source>
        <dbReference type="SMART" id="SM00858"/>
    </source>
</evidence>
<dbReference type="CDD" id="cd11615">
    <property type="entry name" value="SAF_NeuB_like"/>
    <property type="match status" value="1"/>
</dbReference>
<evidence type="ECO:0000313" key="2">
    <source>
        <dbReference type="EMBL" id="BAL54048.1"/>
    </source>
</evidence>
<name>H5SD12_9BACT</name>
<dbReference type="AlphaFoldDB" id="H5SD12"/>
<dbReference type="Pfam" id="PF08666">
    <property type="entry name" value="SAF"/>
    <property type="match status" value="1"/>
</dbReference>
<accession>H5SD12</accession>
<sequence>MLVVLVRWLKPEWFGLRPAEGQAQAAQVLGEQILVAARNIYAGKCITEEDVRVRLARPNEKEHYKGQHLLPAYVPAAVGRVAVKPIPGDHALTEEALEPLDAYKDQLAERITPGMRAVNLQLPITESGGGLIRVGDYVDVLIKTTIEPNPNCLTLAELCRLGLPATMEGILVRDARVIVRRNVLWPNCRPYSLCVTNFILETDPYRAALLEYAKDRGLITLIPISDVERRMELEFRRQAFLDDKGSYPTRLVNMSAKEILEYEASLEKLPSDETKRYLTYHLRTSEEYRLENFRVRDVLRGERMINDQDLARILDLRLRQPPAPPPPTTVQRVVGVKPGEPHVFPTTVAVPATYKLPRYEVLTESGELAWVGEAIRLNYRCPDVVCDPQTGRATVRSGVG</sequence>
<gene>
    <name evidence="2" type="ORF">HGMM_F12C05C31</name>
</gene>
<reference evidence="2" key="2">
    <citation type="journal article" date="2012" name="PLoS ONE">
        <title>A Deeply Branching Thermophilic Bacterium with an Ancient Acetyl-CoA Pathway Dominates a Subsurface Ecosystem.</title>
        <authorList>
            <person name="Takami H."/>
            <person name="Noguchi H."/>
            <person name="Takaki Y."/>
            <person name="Uchiyama I."/>
            <person name="Toyoda A."/>
            <person name="Nishi S."/>
            <person name="Chee G.-J."/>
            <person name="Arai W."/>
            <person name="Nunoura T."/>
            <person name="Itoh T."/>
            <person name="Hattori M."/>
            <person name="Takai K."/>
        </authorList>
    </citation>
    <scope>NUCLEOTIDE SEQUENCE</scope>
</reference>
<dbReference type="Gene3D" id="3.90.1210.10">
    <property type="entry name" value="Antifreeze-like/N-acetylneuraminic acid synthase C-terminal domain"/>
    <property type="match status" value="1"/>
</dbReference>
<dbReference type="EMBL" id="AP011676">
    <property type="protein sequence ID" value="BAL54048.1"/>
    <property type="molecule type" value="Genomic_DNA"/>
</dbReference>
<dbReference type="InterPro" id="IPR057736">
    <property type="entry name" value="SAF_PseI/NeuA/NeuB"/>
</dbReference>
<reference evidence="2" key="1">
    <citation type="journal article" date="2005" name="Environ. Microbiol.">
        <title>Genetic and functional properties of uncultivated thermophilic crenarchaeotes from a subsurface gold mine as revealed by analysis of genome fragments.</title>
        <authorList>
            <person name="Nunoura T."/>
            <person name="Hirayama H."/>
            <person name="Takami H."/>
            <person name="Oida H."/>
            <person name="Nishi S."/>
            <person name="Shimamura S."/>
            <person name="Suzuki Y."/>
            <person name="Inagaki F."/>
            <person name="Takai K."/>
            <person name="Nealson K.H."/>
            <person name="Horikoshi K."/>
        </authorList>
    </citation>
    <scope>NUCLEOTIDE SEQUENCE</scope>
</reference>
<organism evidence="2">
    <name type="scientific">uncultured Planctomycetota bacterium</name>
    <dbReference type="NCBI Taxonomy" id="120965"/>
    <lineage>
        <taxon>Bacteria</taxon>
        <taxon>Pseudomonadati</taxon>
        <taxon>Planctomycetota</taxon>
        <taxon>environmental samples</taxon>
    </lineage>
</organism>
<feature type="domain" description="SAF" evidence="1">
    <location>
        <begin position="31"/>
        <end position="98"/>
    </location>
</feature>
<proteinExistence type="predicted"/>
<dbReference type="InterPro" id="IPR013974">
    <property type="entry name" value="SAF"/>
</dbReference>
<dbReference type="SMART" id="SM00858">
    <property type="entry name" value="SAF"/>
    <property type="match status" value="1"/>
</dbReference>